<name>A0AAV1SNE4_9ROSI</name>
<dbReference type="AlphaFoldDB" id="A0AAV1SNE4"/>
<gene>
    <name evidence="2" type="ORF">DCAF_LOCUS25346</name>
</gene>
<protein>
    <submittedName>
        <fullName evidence="2">Uncharacterized protein</fullName>
    </submittedName>
</protein>
<feature type="region of interest" description="Disordered" evidence="1">
    <location>
        <begin position="62"/>
        <end position="95"/>
    </location>
</feature>
<evidence type="ECO:0000313" key="3">
    <source>
        <dbReference type="Proteomes" id="UP001314170"/>
    </source>
</evidence>
<accession>A0AAV1SNE4</accession>
<evidence type="ECO:0000256" key="1">
    <source>
        <dbReference type="SAM" id="MobiDB-lite"/>
    </source>
</evidence>
<feature type="compositionally biased region" description="Basic and acidic residues" evidence="1">
    <location>
        <begin position="62"/>
        <end position="73"/>
    </location>
</feature>
<evidence type="ECO:0000313" key="2">
    <source>
        <dbReference type="EMBL" id="CAK7354802.1"/>
    </source>
</evidence>
<dbReference type="EMBL" id="CAWUPB010001195">
    <property type="protein sequence ID" value="CAK7354802.1"/>
    <property type="molecule type" value="Genomic_DNA"/>
</dbReference>
<keyword evidence="3" id="KW-1185">Reference proteome</keyword>
<reference evidence="2 3" key="1">
    <citation type="submission" date="2024-01" db="EMBL/GenBank/DDBJ databases">
        <authorList>
            <person name="Waweru B."/>
        </authorList>
    </citation>
    <scope>NUCLEOTIDE SEQUENCE [LARGE SCALE GENOMIC DNA]</scope>
</reference>
<comment type="caution">
    <text evidence="2">The sequence shown here is derived from an EMBL/GenBank/DDBJ whole genome shotgun (WGS) entry which is preliminary data.</text>
</comment>
<sequence>MASDETAEDFYISRALKKSRRDNYSRLLGSVPLDEVMLVGEEVKVKKRQLVTSYREVYDDKKNAYSETKEMSDPNKQASNKGHGHGYPSTTFADLPPARWSIKKKIIVEALQFYSSSSSPLEKKVQAS</sequence>
<dbReference type="Proteomes" id="UP001314170">
    <property type="component" value="Unassembled WGS sequence"/>
</dbReference>
<organism evidence="2 3">
    <name type="scientific">Dovyalis caffra</name>
    <dbReference type="NCBI Taxonomy" id="77055"/>
    <lineage>
        <taxon>Eukaryota</taxon>
        <taxon>Viridiplantae</taxon>
        <taxon>Streptophyta</taxon>
        <taxon>Embryophyta</taxon>
        <taxon>Tracheophyta</taxon>
        <taxon>Spermatophyta</taxon>
        <taxon>Magnoliopsida</taxon>
        <taxon>eudicotyledons</taxon>
        <taxon>Gunneridae</taxon>
        <taxon>Pentapetalae</taxon>
        <taxon>rosids</taxon>
        <taxon>fabids</taxon>
        <taxon>Malpighiales</taxon>
        <taxon>Salicaceae</taxon>
        <taxon>Flacourtieae</taxon>
        <taxon>Dovyalis</taxon>
    </lineage>
</organism>
<proteinExistence type="predicted"/>